<keyword evidence="2" id="KW-1185">Reference proteome</keyword>
<dbReference type="EMBL" id="JANPWB010000005">
    <property type="protein sequence ID" value="KAJ1184716.1"/>
    <property type="molecule type" value="Genomic_DNA"/>
</dbReference>
<evidence type="ECO:0000313" key="1">
    <source>
        <dbReference type="EMBL" id="KAJ1184716.1"/>
    </source>
</evidence>
<gene>
    <name evidence="1" type="ORF">NDU88_001519</name>
</gene>
<accession>A0AAV7U858</accession>
<dbReference type="AlphaFoldDB" id="A0AAV7U858"/>
<dbReference type="Proteomes" id="UP001066276">
    <property type="component" value="Chromosome 3_1"/>
</dbReference>
<protein>
    <submittedName>
        <fullName evidence="1">Uncharacterized protein</fullName>
    </submittedName>
</protein>
<comment type="caution">
    <text evidence="1">The sequence shown here is derived from an EMBL/GenBank/DDBJ whole genome shotgun (WGS) entry which is preliminary data.</text>
</comment>
<sequence>MTRGLLLRCPLMREEPRPGYSPHQIREVAGADRARLRVANSGLPTPDDPWLTLRCTVMGPRTGFSANWRHLRPLHRRNTVPLSQSYSEDPP</sequence>
<name>A0AAV7U858_PLEWA</name>
<reference evidence="1" key="1">
    <citation type="journal article" date="2022" name="bioRxiv">
        <title>Sequencing and chromosome-scale assembly of the giantPleurodeles waltlgenome.</title>
        <authorList>
            <person name="Brown T."/>
            <person name="Elewa A."/>
            <person name="Iarovenko S."/>
            <person name="Subramanian E."/>
            <person name="Araus A.J."/>
            <person name="Petzold A."/>
            <person name="Susuki M."/>
            <person name="Suzuki K.-i.T."/>
            <person name="Hayashi T."/>
            <person name="Toyoda A."/>
            <person name="Oliveira C."/>
            <person name="Osipova E."/>
            <person name="Leigh N.D."/>
            <person name="Simon A."/>
            <person name="Yun M.H."/>
        </authorList>
    </citation>
    <scope>NUCLEOTIDE SEQUENCE</scope>
    <source>
        <strain evidence="1">20211129_DDA</strain>
        <tissue evidence="1">Liver</tissue>
    </source>
</reference>
<proteinExistence type="predicted"/>
<evidence type="ECO:0000313" key="2">
    <source>
        <dbReference type="Proteomes" id="UP001066276"/>
    </source>
</evidence>
<organism evidence="1 2">
    <name type="scientific">Pleurodeles waltl</name>
    <name type="common">Iberian ribbed newt</name>
    <dbReference type="NCBI Taxonomy" id="8319"/>
    <lineage>
        <taxon>Eukaryota</taxon>
        <taxon>Metazoa</taxon>
        <taxon>Chordata</taxon>
        <taxon>Craniata</taxon>
        <taxon>Vertebrata</taxon>
        <taxon>Euteleostomi</taxon>
        <taxon>Amphibia</taxon>
        <taxon>Batrachia</taxon>
        <taxon>Caudata</taxon>
        <taxon>Salamandroidea</taxon>
        <taxon>Salamandridae</taxon>
        <taxon>Pleurodelinae</taxon>
        <taxon>Pleurodeles</taxon>
    </lineage>
</organism>